<dbReference type="FunFam" id="1.10.555.10:FF:000045">
    <property type="entry name" value="RhoGAP domain containing protein"/>
    <property type="match status" value="1"/>
</dbReference>
<dbReference type="OrthoDB" id="437889at2759"/>
<dbReference type="InterPro" id="IPR000857">
    <property type="entry name" value="MyTH4_dom"/>
</dbReference>
<feature type="compositionally biased region" description="Polar residues" evidence="1">
    <location>
        <begin position="349"/>
        <end position="358"/>
    </location>
</feature>
<feature type="domain" description="Rho-GAP" evidence="3">
    <location>
        <begin position="766"/>
        <end position="955"/>
    </location>
</feature>
<evidence type="ECO:0000259" key="3">
    <source>
        <dbReference type="PROSITE" id="PS50238"/>
    </source>
</evidence>
<dbReference type="Gene3D" id="1.25.40.530">
    <property type="entry name" value="MyTH4 domain"/>
    <property type="match status" value="1"/>
</dbReference>
<evidence type="ECO:0000259" key="2">
    <source>
        <dbReference type="PROSITE" id="PS50020"/>
    </source>
</evidence>
<dbReference type="CDD" id="cd00201">
    <property type="entry name" value="WW"/>
    <property type="match status" value="1"/>
</dbReference>
<dbReference type="GO" id="GO:0005737">
    <property type="term" value="C:cytoplasm"/>
    <property type="evidence" value="ECO:0007669"/>
    <property type="project" value="TreeGrafter"/>
</dbReference>
<feature type="compositionally biased region" description="Low complexity" evidence="1">
    <location>
        <begin position="227"/>
        <end position="260"/>
    </location>
</feature>
<dbReference type="SMART" id="SM00324">
    <property type="entry name" value="RhoGAP"/>
    <property type="match status" value="1"/>
</dbReference>
<accession>A0A9P3GP03</accession>
<feature type="domain" description="WW" evidence="2">
    <location>
        <begin position="122"/>
        <end position="149"/>
    </location>
</feature>
<dbReference type="InterPro" id="IPR008936">
    <property type="entry name" value="Rho_GTPase_activation_prot"/>
</dbReference>
<dbReference type="SUPFAM" id="SSF48350">
    <property type="entry name" value="GTPase activation domain, GAP"/>
    <property type="match status" value="1"/>
</dbReference>
<proteinExistence type="predicted"/>
<dbReference type="GO" id="GO:0007165">
    <property type="term" value="P:signal transduction"/>
    <property type="evidence" value="ECO:0007669"/>
    <property type="project" value="InterPro"/>
</dbReference>
<protein>
    <submittedName>
        <fullName evidence="5">RhoGAP-domain-containing protein</fullName>
    </submittedName>
</protein>
<dbReference type="InterPro" id="IPR000198">
    <property type="entry name" value="RhoGAP_dom"/>
</dbReference>
<dbReference type="Gene3D" id="1.10.555.10">
    <property type="entry name" value="Rho GTPase activation protein"/>
    <property type="match status" value="1"/>
</dbReference>
<feature type="compositionally biased region" description="Basic and acidic residues" evidence="1">
    <location>
        <begin position="20"/>
        <end position="32"/>
    </location>
</feature>
<dbReference type="PROSITE" id="PS50238">
    <property type="entry name" value="RHOGAP"/>
    <property type="match status" value="1"/>
</dbReference>
<dbReference type="EMBL" id="BPQB01000099">
    <property type="protein sequence ID" value="GJE99020.1"/>
    <property type="molecule type" value="Genomic_DNA"/>
</dbReference>
<feature type="compositionally biased region" description="Low complexity" evidence="1">
    <location>
        <begin position="1"/>
        <end position="18"/>
    </location>
</feature>
<feature type="compositionally biased region" description="Basic residues" evidence="1">
    <location>
        <begin position="982"/>
        <end position="992"/>
    </location>
</feature>
<dbReference type="PANTHER" id="PTHR45876">
    <property type="entry name" value="FI04035P"/>
    <property type="match status" value="1"/>
</dbReference>
<sequence length="992" mass="108037">MPVSLAPNPSSPRSASNRQDAADVSRRADSHPDIPPTPQVQVNGRPANTSISIPATAAQPRPSLSSAGPASDGTGWGANFWVTLVDPQTGVSFFACPATGEVSWDPPVGNFLLPPSEEGEWWEMVDEESGLPYYYHTKTGDTVWEKPAQAFVIPLRVLQNTALSRRLSLTNRHSKVDPDSPLKAESSGNKPSYRRSRSYANDMDSSPAALQAQNDARPRRRSHSAARPHTAQSPNSSPSPSPGSSKAARQSLRRSLSSDRFGTNSASVSPLSYERGHPLAPIPGSPYATDASPPPSPSTKRKQSLTSSRRDRDTGKAPTASAGGTPPRDTPPRESPKRKSAASDASVARTRSSKSTHSAKLVSYHAPVPQSLSAALEKIGMSASQSSSTSAHDSPDPPRPSQQLATPERPRQSVSLGRASGASIARPRVSTEPARSFQHPGGTATAPSSPRRDPSAPSPTPAQGTFVNGNGANGMPRLVGRQISAPVFDVEATLNMTPVKMRNAGRPILVERNEVPRASMNPSGRPPLDEELGMYFEAKRRTSLHTGTYPALPDDLASDIQQFSESQFAKQYFSTHRTGFIFRRKVPVEQMMTWQKGPLSSPLLQLSKHLHKEAIKTFKAIQRVMGDRDRPHNGSTTSLVASNALLEEERALLGDGITHGELRDEIYCQVMKQLTGNPNPESVFRGWQLLCVLLVTFPPSKNFEASLRSFISQATHTQEGRVDVMAKYCLRRLEYISRKGPRGKPPTLTEIESASDAAFHPSIFGESLDGIFRLQERNYPQQKVPIILPFLADGILALGGTKAEGIFRVPGDGDLVSELKLRIDKGYYTLDGFDDPHVLASLLKLWLRELADPLVPDEMYNDCIAESRDPAACVRLVHRLPTINRRVVLFVVSFLQLFLDEKVQGITKMTAPNLALVMAPNLLRCNSESMAVVFTNAQYEQAFVHNLLLHLKCDEVDRDYVPAHGRGAIPSPPPPAQQRNAKPAKARHRSNS</sequence>
<feature type="compositionally biased region" description="Polar residues" evidence="1">
    <location>
        <begin position="39"/>
        <end position="52"/>
    </location>
</feature>
<dbReference type="GO" id="GO:0005856">
    <property type="term" value="C:cytoskeleton"/>
    <property type="evidence" value="ECO:0007669"/>
    <property type="project" value="InterPro"/>
</dbReference>
<dbReference type="InterPro" id="IPR001202">
    <property type="entry name" value="WW_dom"/>
</dbReference>
<dbReference type="Pfam" id="PF00397">
    <property type="entry name" value="WW"/>
    <property type="match status" value="1"/>
</dbReference>
<feature type="region of interest" description="Disordered" evidence="1">
    <location>
        <begin position="1"/>
        <end position="52"/>
    </location>
</feature>
<dbReference type="GO" id="GO:0005096">
    <property type="term" value="F:GTPase activator activity"/>
    <property type="evidence" value="ECO:0007669"/>
    <property type="project" value="TreeGrafter"/>
</dbReference>
<evidence type="ECO:0000259" key="4">
    <source>
        <dbReference type="PROSITE" id="PS51016"/>
    </source>
</evidence>
<organism evidence="5 6">
    <name type="scientific">Phanerochaete sordida</name>
    <dbReference type="NCBI Taxonomy" id="48140"/>
    <lineage>
        <taxon>Eukaryota</taxon>
        <taxon>Fungi</taxon>
        <taxon>Dikarya</taxon>
        <taxon>Basidiomycota</taxon>
        <taxon>Agaricomycotina</taxon>
        <taxon>Agaricomycetes</taxon>
        <taxon>Polyporales</taxon>
        <taxon>Phanerochaetaceae</taxon>
        <taxon>Phanerochaete</taxon>
    </lineage>
</organism>
<reference evidence="5 6" key="1">
    <citation type="submission" date="2021-08" db="EMBL/GenBank/DDBJ databases">
        <title>Draft Genome Sequence of Phanerochaete sordida strain YK-624.</title>
        <authorList>
            <person name="Mori T."/>
            <person name="Dohra H."/>
            <person name="Suzuki T."/>
            <person name="Kawagishi H."/>
            <person name="Hirai H."/>
        </authorList>
    </citation>
    <scope>NUCLEOTIDE SEQUENCE [LARGE SCALE GENOMIC DNA]</scope>
    <source>
        <strain evidence="5 6">YK-624</strain>
    </source>
</reference>
<dbReference type="SMART" id="SM00139">
    <property type="entry name" value="MyTH4"/>
    <property type="match status" value="1"/>
</dbReference>
<dbReference type="PROSITE" id="PS50020">
    <property type="entry name" value="WW_DOMAIN_2"/>
    <property type="match status" value="1"/>
</dbReference>
<dbReference type="InterPro" id="IPR038185">
    <property type="entry name" value="MyTH4_dom_sf"/>
</dbReference>
<gene>
    <name evidence="5" type="ORF">PsYK624_152580</name>
</gene>
<dbReference type="Proteomes" id="UP000703269">
    <property type="component" value="Unassembled WGS sequence"/>
</dbReference>
<dbReference type="PANTHER" id="PTHR45876:SF8">
    <property type="entry name" value="FI04035P"/>
    <property type="match status" value="1"/>
</dbReference>
<name>A0A9P3GP03_9APHY</name>
<feature type="domain" description="MyTH4" evidence="4">
    <location>
        <begin position="594"/>
        <end position="755"/>
    </location>
</feature>
<dbReference type="Gene3D" id="2.20.70.10">
    <property type="match status" value="1"/>
</dbReference>
<feature type="compositionally biased region" description="Low complexity" evidence="1">
    <location>
        <begin position="382"/>
        <end position="392"/>
    </location>
</feature>
<comment type="caution">
    <text evidence="5">The sequence shown here is derived from an EMBL/GenBank/DDBJ whole genome shotgun (WGS) entry which is preliminary data.</text>
</comment>
<feature type="compositionally biased region" description="Polar residues" evidence="1">
    <location>
        <begin position="261"/>
        <end position="270"/>
    </location>
</feature>
<dbReference type="SUPFAM" id="SSF51045">
    <property type="entry name" value="WW domain"/>
    <property type="match status" value="1"/>
</dbReference>
<evidence type="ECO:0000313" key="6">
    <source>
        <dbReference type="Proteomes" id="UP000703269"/>
    </source>
</evidence>
<dbReference type="PROSITE" id="PS51016">
    <property type="entry name" value="MYTH4"/>
    <property type="match status" value="1"/>
</dbReference>
<keyword evidence="6" id="KW-1185">Reference proteome</keyword>
<feature type="region of interest" description="Disordered" evidence="1">
    <location>
        <begin position="169"/>
        <end position="474"/>
    </location>
</feature>
<evidence type="ECO:0000313" key="5">
    <source>
        <dbReference type="EMBL" id="GJE99020.1"/>
    </source>
</evidence>
<dbReference type="Pfam" id="PF00620">
    <property type="entry name" value="RhoGAP"/>
    <property type="match status" value="1"/>
</dbReference>
<dbReference type="SMART" id="SM00456">
    <property type="entry name" value="WW"/>
    <property type="match status" value="2"/>
</dbReference>
<dbReference type="Pfam" id="PF00784">
    <property type="entry name" value="MyTH4"/>
    <property type="match status" value="1"/>
</dbReference>
<evidence type="ECO:0000256" key="1">
    <source>
        <dbReference type="SAM" id="MobiDB-lite"/>
    </source>
</evidence>
<dbReference type="AlphaFoldDB" id="A0A9P3GP03"/>
<feature type="region of interest" description="Disordered" evidence="1">
    <location>
        <begin position="962"/>
        <end position="992"/>
    </location>
</feature>
<dbReference type="InterPro" id="IPR036020">
    <property type="entry name" value="WW_dom_sf"/>
</dbReference>